<dbReference type="OrthoDB" id="10261027at2759"/>
<dbReference type="InterPro" id="IPR000719">
    <property type="entry name" value="Prot_kinase_dom"/>
</dbReference>
<evidence type="ECO:0000256" key="17">
    <source>
        <dbReference type="ARBA" id="ARBA00022840"/>
    </source>
</evidence>
<dbReference type="RefSeq" id="XP_042603062.1">
    <property type="nucleotide sequence ID" value="XM_042747128.1"/>
</dbReference>
<evidence type="ECO:0000256" key="1">
    <source>
        <dbReference type="ARBA" id="ARBA00001946"/>
    </source>
</evidence>
<evidence type="ECO:0000256" key="5">
    <source>
        <dbReference type="ARBA" id="ARBA00012406"/>
    </source>
</evidence>
<comment type="cofactor">
    <cofactor evidence="1">
        <name>Mg(2+)</name>
        <dbReference type="ChEBI" id="CHEBI:18420"/>
    </cofactor>
</comment>
<evidence type="ECO:0000256" key="26">
    <source>
        <dbReference type="PROSITE-ProRule" id="PRU10141"/>
    </source>
</evidence>
<evidence type="ECO:0000256" key="11">
    <source>
        <dbReference type="ARBA" id="ARBA00022553"/>
    </source>
</evidence>
<evidence type="ECO:0000256" key="15">
    <source>
        <dbReference type="ARBA" id="ARBA00022741"/>
    </source>
</evidence>
<keyword evidence="19" id="KW-0832">Ubl conjugation</keyword>
<evidence type="ECO:0000256" key="4">
    <source>
        <dbReference type="ARBA" id="ARBA00006529"/>
    </source>
</evidence>
<evidence type="ECO:0000256" key="6">
    <source>
        <dbReference type="ARBA" id="ARBA00017660"/>
    </source>
</evidence>
<dbReference type="InterPro" id="IPR011009">
    <property type="entry name" value="Kinase-like_dom_sf"/>
</dbReference>
<dbReference type="GO" id="GO:0071560">
    <property type="term" value="P:cellular response to transforming growth factor beta stimulus"/>
    <property type="evidence" value="ECO:0007669"/>
    <property type="project" value="UniProtKB-ARBA"/>
</dbReference>
<dbReference type="GO" id="GO:0005524">
    <property type="term" value="F:ATP binding"/>
    <property type="evidence" value="ECO:0007669"/>
    <property type="project" value="UniProtKB-UniRule"/>
</dbReference>
<dbReference type="InterPro" id="IPR049637">
    <property type="entry name" value="MAP3K7"/>
</dbReference>
<reference evidence="29" key="2">
    <citation type="submission" date="2025-05" db="UniProtKB">
        <authorList>
            <consortium name="Ensembl"/>
        </authorList>
    </citation>
    <scope>IDENTIFICATION</scope>
</reference>
<dbReference type="Proteomes" id="UP000694427">
    <property type="component" value="Unplaced"/>
</dbReference>
<dbReference type="Ensembl" id="ENSCCRT00020000896.1">
    <property type="protein sequence ID" value="ENSCCRP00020000732.1"/>
    <property type="gene ID" value="ENSCCRG00020000429.1"/>
</dbReference>
<feature type="region of interest" description="Disordered" evidence="27">
    <location>
        <begin position="345"/>
        <end position="380"/>
    </location>
</feature>
<feature type="binding site" evidence="26">
    <location>
        <position position="52"/>
    </location>
    <ligand>
        <name>ATP</name>
        <dbReference type="ChEBI" id="CHEBI:30616"/>
    </ligand>
</feature>
<dbReference type="PROSITE" id="PS00108">
    <property type="entry name" value="PROTEIN_KINASE_ST"/>
    <property type="match status" value="1"/>
</dbReference>
<feature type="compositionally biased region" description="Low complexity" evidence="27">
    <location>
        <begin position="439"/>
        <end position="453"/>
    </location>
</feature>
<dbReference type="PIRSF" id="PIRSF038168">
    <property type="entry name" value="MAPKKK7"/>
    <property type="match status" value="1"/>
</dbReference>
<dbReference type="InterPro" id="IPR017441">
    <property type="entry name" value="Protein_kinase_ATP_BS"/>
</dbReference>
<proteinExistence type="inferred from homology"/>
<evidence type="ECO:0000256" key="22">
    <source>
        <dbReference type="ARBA" id="ARBA00023136"/>
    </source>
</evidence>
<evidence type="ECO:0000256" key="20">
    <source>
        <dbReference type="ARBA" id="ARBA00023015"/>
    </source>
</evidence>
<accession>A0A8C1W2J6</accession>
<evidence type="ECO:0000313" key="32">
    <source>
        <dbReference type="RefSeq" id="XP_042603062.1"/>
    </source>
</evidence>
<dbReference type="PRINTS" id="PR00109">
    <property type="entry name" value="TYRKINASE"/>
</dbReference>
<evidence type="ECO:0000256" key="2">
    <source>
        <dbReference type="ARBA" id="ARBA00004413"/>
    </source>
</evidence>
<comment type="catalytic activity">
    <reaction evidence="24">
        <text>L-threonyl-[protein] + ATP = O-phospho-L-threonyl-[protein] + ADP + H(+)</text>
        <dbReference type="Rhea" id="RHEA:46608"/>
        <dbReference type="Rhea" id="RHEA-COMP:11060"/>
        <dbReference type="Rhea" id="RHEA-COMP:11605"/>
        <dbReference type="ChEBI" id="CHEBI:15378"/>
        <dbReference type="ChEBI" id="CHEBI:30013"/>
        <dbReference type="ChEBI" id="CHEBI:30616"/>
        <dbReference type="ChEBI" id="CHEBI:61977"/>
        <dbReference type="ChEBI" id="CHEBI:456216"/>
        <dbReference type="EC" id="2.7.11.25"/>
    </reaction>
</comment>
<dbReference type="PROSITE" id="PS50011">
    <property type="entry name" value="PROTEIN_KINASE_DOM"/>
    <property type="match status" value="1"/>
</dbReference>
<comment type="similarity">
    <text evidence="4">Belongs to the protein kinase superfamily. STE Ser/Thr protein kinase family. MAP kinase kinase kinase subfamily.</text>
</comment>
<feature type="region of interest" description="Disordered" evidence="27">
    <location>
        <begin position="426"/>
        <end position="467"/>
    </location>
</feature>
<dbReference type="GO" id="GO:0007254">
    <property type="term" value="P:JNK cascade"/>
    <property type="evidence" value="ECO:0007669"/>
    <property type="project" value="TreeGrafter"/>
</dbReference>
<organism evidence="29 31">
    <name type="scientific">Cyprinus carpio</name>
    <name type="common">Common carp</name>
    <dbReference type="NCBI Taxonomy" id="7962"/>
    <lineage>
        <taxon>Eukaryota</taxon>
        <taxon>Metazoa</taxon>
        <taxon>Chordata</taxon>
        <taxon>Craniata</taxon>
        <taxon>Vertebrata</taxon>
        <taxon>Euteleostomi</taxon>
        <taxon>Actinopterygii</taxon>
        <taxon>Neopterygii</taxon>
        <taxon>Teleostei</taxon>
        <taxon>Ostariophysi</taxon>
        <taxon>Cypriniformes</taxon>
        <taxon>Cyprinidae</taxon>
        <taxon>Cyprininae</taxon>
        <taxon>Cyprinus</taxon>
    </lineage>
</organism>
<evidence type="ECO:0000256" key="24">
    <source>
        <dbReference type="ARBA" id="ARBA00047559"/>
    </source>
</evidence>
<dbReference type="AlphaFoldDB" id="A0A8C1W2J6"/>
<dbReference type="GeneID" id="109064262"/>
<dbReference type="GO" id="GO:0004709">
    <property type="term" value="F:MAP kinase kinase kinase activity"/>
    <property type="evidence" value="ECO:0007669"/>
    <property type="project" value="UniProtKB-EC"/>
</dbReference>
<keyword evidence="16 32" id="KW-0418">Kinase</keyword>
<reference evidence="32" key="1">
    <citation type="submission" date="2025-04" db="UniProtKB">
        <authorList>
            <consortium name="RefSeq"/>
        </authorList>
    </citation>
    <scope>IDENTIFICATION</scope>
    <source>
        <tissue evidence="32">Muscle</tissue>
    </source>
</reference>
<keyword evidence="8" id="KW-0963">Cytoplasm</keyword>
<dbReference type="Ensembl" id="ENSCCRT00010098154.1">
    <property type="protein sequence ID" value="ENSCCRP00010088520.1"/>
    <property type="gene ID" value="ENSCCRG00010038126.1"/>
</dbReference>
<dbReference type="GO" id="GO:0005737">
    <property type="term" value="C:cytoplasm"/>
    <property type="evidence" value="ECO:0007669"/>
    <property type="project" value="UniProtKB-SubCell"/>
</dbReference>
<evidence type="ECO:0000256" key="9">
    <source>
        <dbReference type="ARBA" id="ARBA00022499"/>
    </source>
</evidence>
<evidence type="ECO:0000259" key="28">
    <source>
        <dbReference type="PROSITE" id="PS50011"/>
    </source>
</evidence>
<keyword evidence="11" id="KW-0597">Phosphoprotein</keyword>
<dbReference type="GO" id="GO:0006915">
    <property type="term" value="P:apoptotic process"/>
    <property type="evidence" value="ECO:0007669"/>
    <property type="project" value="UniProtKB-KW"/>
</dbReference>
<evidence type="ECO:0000256" key="27">
    <source>
        <dbReference type="SAM" id="MobiDB-lite"/>
    </source>
</evidence>
<keyword evidence="9" id="KW-1017">Isopeptide bond</keyword>
<dbReference type="PROSITE" id="PS00107">
    <property type="entry name" value="PROTEIN_KINASE_ATP"/>
    <property type="match status" value="1"/>
</dbReference>
<dbReference type="FunFam" id="1.10.510.10:FF:000143">
    <property type="entry name" value="Mitogen-activated protein kinase kinase kinase 7"/>
    <property type="match status" value="1"/>
</dbReference>
<evidence type="ECO:0000256" key="19">
    <source>
        <dbReference type="ARBA" id="ARBA00022843"/>
    </source>
</evidence>
<dbReference type="Pfam" id="PF07714">
    <property type="entry name" value="PK_Tyr_Ser-Thr"/>
    <property type="match status" value="1"/>
</dbReference>
<dbReference type="GO" id="GO:0043410">
    <property type="term" value="P:positive regulation of MAPK cascade"/>
    <property type="evidence" value="ECO:0007669"/>
    <property type="project" value="UniProtKB-ARBA"/>
</dbReference>
<comment type="subcellular location">
    <subcellularLocation>
        <location evidence="2">Cell membrane</location>
        <topology evidence="2">Peripheral membrane protein</topology>
        <orientation evidence="2">Cytoplasmic side</orientation>
    </subcellularLocation>
    <subcellularLocation>
        <location evidence="3">Cytoplasm</location>
    </subcellularLocation>
</comment>
<keyword evidence="22" id="KW-0472">Membrane</keyword>
<dbReference type="PANTHER" id="PTHR46716">
    <property type="entry name" value="MITOGEN-ACTIVATED PROTEIN KINASE KINASE KINASE 7"/>
    <property type="match status" value="1"/>
</dbReference>
<keyword evidence="23" id="KW-0804">Transcription</keyword>
<keyword evidence="7" id="KW-1003">Cell membrane</keyword>
<keyword evidence="18" id="KW-0460">Magnesium</keyword>
<evidence type="ECO:0000256" key="25">
    <source>
        <dbReference type="ARBA" id="ARBA00048329"/>
    </source>
</evidence>
<feature type="domain" description="Protein kinase" evidence="28">
    <location>
        <begin position="25"/>
        <end position="280"/>
    </location>
</feature>
<evidence type="ECO:0000256" key="3">
    <source>
        <dbReference type="ARBA" id="ARBA00004496"/>
    </source>
</evidence>
<gene>
    <name evidence="29 32" type="primary">map3k7</name>
</gene>
<evidence type="ECO:0000256" key="16">
    <source>
        <dbReference type="ARBA" id="ARBA00022777"/>
    </source>
</evidence>
<name>A0A8C1W2J6_CYPCA</name>
<keyword evidence="13" id="KW-0053">Apoptosis</keyword>
<dbReference type="KEGG" id="ccar:109064262"/>
<dbReference type="Gene3D" id="1.10.510.10">
    <property type="entry name" value="Transferase(Phosphotransferase) domain 1"/>
    <property type="match status" value="1"/>
</dbReference>
<evidence type="ECO:0000256" key="14">
    <source>
        <dbReference type="ARBA" id="ARBA00022723"/>
    </source>
</evidence>
<evidence type="ECO:0000256" key="12">
    <source>
        <dbReference type="ARBA" id="ARBA00022679"/>
    </source>
</evidence>
<evidence type="ECO:0000256" key="8">
    <source>
        <dbReference type="ARBA" id="ARBA00022490"/>
    </source>
</evidence>
<evidence type="ECO:0000313" key="29">
    <source>
        <dbReference type="Ensembl" id="ENSCCRP00015059876.1"/>
    </source>
</evidence>
<dbReference type="Ensembl" id="ENSCCRT00015061837.1">
    <property type="protein sequence ID" value="ENSCCRP00015059876.1"/>
    <property type="gene ID" value="ENSCCRG00015024406.1"/>
</dbReference>
<dbReference type="GO" id="GO:0009893">
    <property type="term" value="P:positive regulation of metabolic process"/>
    <property type="evidence" value="ECO:0007669"/>
    <property type="project" value="UniProtKB-ARBA"/>
</dbReference>
<keyword evidence="20" id="KW-0805">Transcription regulation</keyword>
<evidence type="ECO:0000256" key="10">
    <source>
        <dbReference type="ARBA" id="ARBA00022527"/>
    </source>
</evidence>
<evidence type="ECO:0000313" key="31">
    <source>
        <dbReference type="Proteomes" id="UP000694700"/>
    </source>
</evidence>
<evidence type="ECO:0000256" key="13">
    <source>
        <dbReference type="ARBA" id="ARBA00022703"/>
    </source>
</evidence>
<dbReference type="CTD" id="6885"/>
<dbReference type="InterPro" id="IPR008271">
    <property type="entry name" value="Ser/Thr_kinase_AS"/>
</dbReference>
<dbReference type="CDD" id="cd14058">
    <property type="entry name" value="STKc_TAK1"/>
    <property type="match status" value="1"/>
</dbReference>
<keyword evidence="14" id="KW-0479">Metal-binding</keyword>
<evidence type="ECO:0000256" key="7">
    <source>
        <dbReference type="ARBA" id="ARBA00022475"/>
    </source>
</evidence>
<dbReference type="Proteomes" id="UP001155660">
    <property type="component" value="Chromosome B20"/>
</dbReference>
<sequence>MSMFSAEMLETPVYPFEEIDYNADIYVEEVVGRGAFGVVSKAKWKGRDVAIKTIESELERNAFFVEVRQLSRVNHPNIVKLYGSCRKPVCLVMEYAEGGSLYNVLHGAEPLPHYTASHAMSWCLQCSQGVSYLHGMKPKALIHRDLKPPNLLLVAGGTVLKICDFGTACDIQTHMTNNKGSAAWMAPEVFEGSNYSEKCDVFSWGIILWEVITRRKPFDEIGGPAFRIMWAVHRGTRPPLIENLPKPIESLMTRCWSKDPSQRPSMEEIVKIMSHLMRYFPGSEEPLQYPYQYSDEGQSNSATSTGSYMDYTCTSNKNDINMEHTNSPGSNDTIKFPYKSKVDPLRPGHPLSRGGSVESLSGRPHCLASSDSKRMSTDLSELEHRLPFAPAARPQFKRGHRKTASHGTILDIPKIIVTATCEPHRRSSVQDLPAIGTESSQDSRNNSRSSSPSVRMITPDRTDTNGSDNSIPMAYLTLDHQLQPLAPCPNSKESMAVFEQHCKMAQEYLKVQTEIALLIQRKKELIDELDQDEKDQQNACRLAQEHKKLLEENKSLSTYYQQCKKQLELIRAQQQKRKGTS</sequence>
<dbReference type="GO" id="GO:0005886">
    <property type="term" value="C:plasma membrane"/>
    <property type="evidence" value="ECO:0007669"/>
    <property type="project" value="UniProtKB-SubCell"/>
</dbReference>
<evidence type="ECO:0000256" key="18">
    <source>
        <dbReference type="ARBA" id="ARBA00022842"/>
    </source>
</evidence>
<dbReference type="SMART" id="SM00220">
    <property type="entry name" value="S_TKc"/>
    <property type="match status" value="1"/>
</dbReference>
<dbReference type="InterPro" id="IPR001245">
    <property type="entry name" value="Ser-Thr/Tyr_kinase_cat_dom"/>
</dbReference>
<keyword evidence="17 26" id="KW-0067">ATP-binding</keyword>
<accession>A0A8C0YL17</accession>
<evidence type="ECO:0000256" key="23">
    <source>
        <dbReference type="ARBA" id="ARBA00023163"/>
    </source>
</evidence>
<dbReference type="EC" id="2.7.11.25" evidence="5"/>
<keyword evidence="21" id="KW-0346">Stress response</keyword>
<dbReference type="Gene3D" id="3.30.200.20">
    <property type="entry name" value="Phosphorylase Kinase, domain 1"/>
    <property type="match status" value="1"/>
</dbReference>
<comment type="catalytic activity">
    <reaction evidence="25">
        <text>L-seryl-[protein] + ATP = O-phospho-L-seryl-[protein] + ADP + H(+)</text>
        <dbReference type="Rhea" id="RHEA:17989"/>
        <dbReference type="Rhea" id="RHEA-COMP:9863"/>
        <dbReference type="Rhea" id="RHEA-COMP:11604"/>
        <dbReference type="ChEBI" id="CHEBI:15378"/>
        <dbReference type="ChEBI" id="CHEBI:29999"/>
        <dbReference type="ChEBI" id="CHEBI:30616"/>
        <dbReference type="ChEBI" id="CHEBI:83421"/>
        <dbReference type="ChEBI" id="CHEBI:456216"/>
        <dbReference type="EC" id="2.7.11.25"/>
    </reaction>
</comment>
<evidence type="ECO:0000313" key="30">
    <source>
        <dbReference type="Proteomes" id="UP000694427"/>
    </source>
</evidence>
<dbReference type="GO" id="GO:0006955">
    <property type="term" value="P:immune response"/>
    <property type="evidence" value="ECO:0007669"/>
    <property type="project" value="TreeGrafter"/>
</dbReference>
<protein>
    <recommendedName>
        <fullName evidence="6">Mitogen-activated protein kinase kinase kinase 7</fullName>
        <ecNumber evidence="5">2.7.11.25</ecNumber>
    </recommendedName>
</protein>
<feature type="compositionally biased region" description="Basic and acidic residues" evidence="27">
    <location>
        <begin position="371"/>
        <end position="380"/>
    </location>
</feature>
<dbReference type="Proteomes" id="UP000694701">
    <property type="component" value="Unplaced"/>
</dbReference>
<dbReference type="PANTHER" id="PTHR46716:SF1">
    <property type="entry name" value="MITOGEN-ACTIVATED PROTEIN KINASE KINASE KINASE 7"/>
    <property type="match status" value="1"/>
</dbReference>
<keyword evidence="30" id="KW-1185">Reference proteome</keyword>
<dbReference type="GO" id="GO:0043123">
    <property type="term" value="P:positive regulation of canonical NF-kappaB signal transduction"/>
    <property type="evidence" value="ECO:0007669"/>
    <property type="project" value="UniProtKB-ARBA"/>
</dbReference>
<keyword evidence="12" id="KW-0808">Transferase</keyword>
<dbReference type="GO" id="GO:0000287">
    <property type="term" value="F:magnesium ion binding"/>
    <property type="evidence" value="ECO:0007669"/>
    <property type="project" value="InterPro"/>
</dbReference>
<dbReference type="GO" id="GO:0005102">
    <property type="term" value="F:signaling receptor binding"/>
    <property type="evidence" value="ECO:0007669"/>
    <property type="project" value="UniProtKB-ARBA"/>
</dbReference>
<dbReference type="GO" id="GO:0019901">
    <property type="term" value="F:protein kinase binding"/>
    <property type="evidence" value="ECO:0007669"/>
    <property type="project" value="UniProtKB-ARBA"/>
</dbReference>
<evidence type="ECO:0000256" key="21">
    <source>
        <dbReference type="ARBA" id="ARBA00023016"/>
    </source>
</evidence>
<keyword evidence="10" id="KW-0723">Serine/threonine-protein kinase</keyword>
<dbReference type="SUPFAM" id="SSF56112">
    <property type="entry name" value="Protein kinase-like (PK-like)"/>
    <property type="match status" value="1"/>
</dbReference>
<keyword evidence="15 26" id="KW-0547">Nucleotide-binding</keyword>
<dbReference type="FunFam" id="3.30.200.20:FF:000152">
    <property type="entry name" value="Mitogen-activated protein kinase kinase kinase 7"/>
    <property type="match status" value="1"/>
</dbReference>
<dbReference type="Proteomes" id="UP000694700">
    <property type="component" value="Unplaced"/>
</dbReference>